<accession>A0A151NL54</accession>
<sequence>MGTWAFVCMACCLLAVRLLDARISQMQSLVLKKGDSAQLKCEQTDGHYAMFWYRQDLGQGVCTGVTVTQEKFVSIETGTNASLHCEHDDSSYITILWYQQQEAARGQLEFVALHVDRNEAEIESKFKKSLDSGVGLVSAADTMWLVLGVSCGLQLLAGLCTGVTVTQKKFIAIMNRTTASLPCEHDDSNKYAILWYQQQKGAGGELEFVAQQITGNEAEIEAKFKERFKWKQTNTFKSSLDIMCPVKQMWTRLLWCVACCLLSVRLLDARITQTQSLVLRKGGTAQLQCEQTYGHDGMFWYRQDLDQGPQLLFYFYYGKETEKGNIPDRFTAKMAGAKVLRLNISAVESQDSAVYFCASSEDTAHYKAPPARKSQNSLLCGRHCALVLVYAADTMWLVLGVSCGLQLLAGLCSGVTVTQKKKFIAIQNGTNAILPCEHNDNKYFTILWYRQKAGAGGELEFVASADTGLYHLCQPRGKCCTGSPAPVTAAPLLRIASLP</sequence>
<dbReference type="InterPro" id="IPR036179">
    <property type="entry name" value="Ig-like_dom_sf"/>
</dbReference>
<dbReference type="SUPFAM" id="SSF48726">
    <property type="entry name" value="Immunoglobulin"/>
    <property type="match status" value="5"/>
</dbReference>
<dbReference type="InterPro" id="IPR013783">
    <property type="entry name" value="Ig-like_fold"/>
</dbReference>
<dbReference type="GO" id="GO:0005886">
    <property type="term" value="C:plasma membrane"/>
    <property type="evidence" value="ECO:0007669"/>
    <property type="project" value="TreeGrafter"/>
</dbReference>
<dbReference type="SMART" id="SM00409">
    <property type="entry name" value="IG"/>
    <property type="match status" value="1"/>
</dbReference>
<feature type="domain" description="Immunoglobulin V-set" evidence="4">
    <location>
        <begin position="284"/>
        <end position="359"/>
    </location>
</feature>
<dbReference type="Proteomes" id="UP000050525">
    <property type="component" value="Unassembled WGS sequence"/>
</dbReference>
<dbReference type="GO" id="GO:0002376">
    <property type="term" value="P:immune system process"/>
    <property type="evidence" value="ECO:0007669"/>
    <property type="project" value="UniProtKB-KW"/>
</dbReference>
<comment type="caution">
    <text evidence="6">The sequence shown here is derived from an EMBL/GenBank/DDBJ whole genome shotgun (WGS) entry which is preliminary data.</text>
</comment>
<dbReference type="Gene3D" id="2.60.40.10">
    <property type="entry name" value="Immunoglobulins"/>
    <property type="match status" value="5"/>
</dbReference>
<dbReference type="SMART" id="SM00406">
    <property type="entry name" value="IGv"/>
    <property type="match status" value="1"/>
</dbReference>
<gene>
    <name evidence="6" type="ORF">Y1Q_0015254</name>
</gene>
<evidence type="ECO:0000259" key="5">
    <source>
        <dbReference type="SMART" id="SM00409"/>
    </source>
</evidence>
<feature type="signal peptide" evidence="3">
    <location>
        <begin position="1"/>
        <end position="21"/>
    </location>
</feature>
<evidence type="ECO:0000256" key="3">
    <source>
        <dbReference type="SAM" id="SignalP"/>
    </source>
</evidence>
<dbReference type="PANTHER" id="PTHR23268:SF14">
    <property type="entry name" value="T CELL RECEPTOR BETA VARIABLE 12-3-RELATED"/>
    <property type="match status" value="1"/>
</dbReference>
<protein>
    <recommendedName>
        <fullName evidence="8">Ig-like domain-containing protein</fullName>
    </recommendedName>
</protein>
<dbReference type="InterPro" id="IPR050413">
    <property type="entry name" value="TCR_beta_variable"/>
</dbReference>
<reference evidence="6 7" key="1">
    <citation type="journal article" date="2012" name="Genome Biol.">
        <title>Sequencing three crocodilian genomes to illuminate the evolution of archosaurs and amniotes.</title>
        <authorList>
            <person name="St John J.A."/>
            <person name="Braun E.L."/>
            <person name="Isberg S.R."/>
            <person name="Miles L.G."/>
            <person name="Chong A.Y."/>
            <person name="Gongora J."/>
            <person name="Dalzell P."/>
            <person name="Moran C."/>
            <person name="Bed'hom B."/>
            <person name="Abzhanov A."/>
            <person name="Burgess S.C."/>
            <person name="Cooksey A.M."/>
            <person name="Castoe T.A."/>
            <person name="Crawford N.G."/>
            <person name="Densmore L.D."/>
            <person name="Drew J.C."/>
            <person name="Edwards S.V."/>
            <person name="Faircloth B.C."/>
            <person name="Fujita M.K."/>
            <person name="Greenwold M.J."/>
            <person name="Hoffmann F.G."/>
            <person name="Howard J.M."/>
            <person name="Iguchi T."/>
            <person name="Janes D.E."/>
            <person name="Khan S.Y."/>
            <person name="Kohno S."/>
            <person name="de Koning A.J."/>
            <person name="Lance S.L."/>
            <person name="McCarthy F.M."/>
            <person name="McCormack J.E."/>
            <person name="Merchant M.E."/>
            <person name="Peterson D.G."/>
            <person name="Pollock D.D."/>
            <person name="Pourmand N."/>
            <person name="Raney B.J."/>
            <person name="Roessler K.A."/>
            <person name="Sanford J.R."/>
            <person name="Sawyer R.H."/>
            <person name="Schmidt C.J."/>
            <person name="Triplett E.W."/>
            <person name="Tuberville T.D."/>
            <person name="Venegas-Anaya M."/>
            <person name="Howard J.T."/>
            <person name="Jarvis E.D."/>
            <person name="Guillette L.J.Jr."/>
            <person name="Glenn T.C."/>
            <person name="Green R.E."/>
            <person name="Ray D.A."/>
        </authorList>
    </citation>
    <scope>NUCLEOTIDE SEQUENCE [LARGE SCALE GENOMIC DNA]</scope>
    <source>
        <strain evidence="6">KSC_2009_1</strain>
    </source>
</reference>
<dbReference type="PANTHER" id="PTHR23268">
    <property type="entry name" value="T-CELL RECEPTOR BETA CHAIN"/>
    <property type="match status" value="1"/>
</dbReference>
<evidence type="ECO:0008006" key="8">
    <source>
        <dbReference type="Google" id="ProtNLM"/>
    </source>
</evidence>
<proteinExistence type="predicted"/>
<evidence type="ECO:0000256" key="2">
    <source>
        <dbReference type="ARBA" id="ARBA00022859"/>
    </source>
</evidence>
<feature type="chain" id="PRO_5007586151" description="Ig-like domain-containing protein" evidence="3">
    <location>
        <begin position="22"/>
        <end position="499"/>
    </location>
</feature>
<dbReference type="Pfam" id="PF07686">
    <property type="entry name" value="V-set"/>
    <property type="match status" value="1"/>
</dbReference>
<dbReference type="AlphaFoldDB" id="A0A151NL54"/>
<dbReference type="InterPro" id="IPR003599">
    <property type="entry name" value="Ig_sub"/>
</dbReference>
<dbReference type="GO" id="GO:0007166">
    <property type="term" value="P:cell surface receptor signaling pathway"/>
    <property type="evidence" value="ECO:0007669"/>
    <property type="project" value="TreeGrafter"/>
</dbReference>
<evidence type="ECO:0000259" key="4">
    <source>
        <dbReference type="SMART" id="SM00406"/>
    </source>
</evidence>
<keyword evidence="7" id="KW-1185">Reference proteome</keyword>
<evidence type="ECO:0000313" key="7">
    <source>
        <dbReference type="Proteomes" id="UP000050525"/>
    </source>
</evidence>
<dbReference type="EMBL" id="AKHW03002692">
    <property type="protein sequence ID" value="KYO37518.1"/>
    <property type="molecule type" value="Genomic_DNA"/>
</dbReference>
<dbReference type="InterPro" id="IPR013106">
    <property type="entry name" value="Ig_V-set"/>
</dbReference>
<organism evidence="6 7">
    <name type="scientific">Alligator mississippiensis</name>
    <name type="common">American alligator</name>
    <dbReference type="NCBI Taxonomy" id="8496"/>
    <lineage>
        <taxon>Eukaryota</taxon>
        <taxon>Metazoa</taxon>
        <taxon>Chordata</taxon>
        <taxon>Craniata</taxon>
        <taxon>Vertebrata</taxon>
        <taxon>Euteleostomi</taxon>
        <taxon>Archelosauria</taxon>
        <taxon>Archosauria</taxon>
        <taxon>Crocodylia</taxon>
        <taxon>Alligatoridae</taxon>
        <taxon>Alligatorinae</taxon>
        <taxon>Alligator</taxon>
    </lineage>
</organism>
<keyword evidence="2" id="KW-0391">Immunity</keyword>
<feature type="domain" description="Immunoglobulin" evidence="5">
    <location>
        <begin position="274"/>
        <end position="390"/>
    </location>
</feature>
<evidence type="ECO:0000256" key="1">
    <source>
        <dbReference type="ARBA" id="ARBA00022729"/>
    </source>
</evidence>
<keyword evidence="1 3" id="KW-0732">Signal</keyword>
<evidence type="ECO:0000313" key="6">
    <source>
        <dbReference type="EMBL" id="KYO37518.1"/>
    </source>
</evidence>
<name>A0A151NL54_ALLMI</name>